<keyword evidence="2" id="KW-1185">Reference proteome</keyword>
<accession>A0ACC2XD22</accession>
<dbReference type="Proteomes" id="UP001234202">
    <property type="component" value="Unassembled WGS sequence"/>
</dbReference>
<sequence length="480" mass="55188">MFRYSRARTRAFYWRMGALVMFTLSLAHLGWMHQDKIDLDNALLGWQAQRMRLSSWSTSGGEEQVALESKKVHWCSPTEYLDGEWLLREEEVTLENIRATYKYTELGLLKCRAADEPRGVEPGPDDPAAWARILETAQYIWVPKSGCKQHSWSKWNFAKYCLRSKGGCSLVGDSLADQIYTAIWASMITKGDGLFKLHGSPERIFNITVNANHPGAQMLAEAAGVTVERFNRPIFNFWREHHLVNREDLDAAFVGFEGYEKWVGGPSQAESGWIWDRSSWHDLWNSLLAHAVEFVPRSRDGLVPAEENSVISFSSGPHWTPVELWPQKSAGKVTSEQIFHGYTAAADRVIQNVTAVAQEHKVLAWWRGSTAAHPQCPQYTEPENNRTTHHSTRNPEAKEFNWDYFPIYDHYVEDKLVQEPNAAMQFMDLWPLTVTRPDAHLKVSTDCMHYCSPGVPNEMLEFMWHWMVLEAENDDYDEFP</sequence>
<gene>
    <name evidence="1" type="ORF">QFC24_004512</name>
</gene>
<evidence type="ECO:0000313" key="2">
    <source>
        <dbReference type="Proteomes" id="UP001234202"/>
    </source>
</evidence>
<reference evidence="1" key="1">
    <citation type="submission" date="2023-04" db="EMBL/GenBank/DDBJ databases">
        <title>Draft Genome sequencing of Naganishia species isolated from polar environments using Oxford Nanopore Technology.</title>
        <authorList>
            <person name="Leo P."/>
            <person name="Venkateswaran K."/>
        </authorList>
    </citation>
    <scope>NUCLEOTIDE SEQUENCE</scope>
    <source>
        <strain evidence="1">DBVPG 5303</strain>
    </source>
</reference>
<organism evidence="1 2">
    <name type="scientific">Naganishia onofrii</name>
    <dbReference type="NCBI Taxonomy" id="1851511"/>
    <lineage>
        <taxon>Eukaryota</taxon>
        <taxon>Fungi</taxon>
        <taxon>Dikarya</taxon>
        <taxon>Basidiomycota</taxon>
        <taxon>Agaricomycotina</taxon>
        <taxon>Tremellomycetes</taxon>
        <taxon>Filobasidiales</taxon>
        <taxon>Filobasidiaceae</taxon>
        <taxon>Naganishia</taxon>
    </lineage>
</organism>
<dbReference type="EMBL" id="JASBWV010000016">
    <property type="protein sequence ID" value="KAJ9121930.1"/>
    <property type="molecule type" value="Genomic_DNA"/>
</dbReference>
<proteinExistence type="predicted"/>
<name>A0ACC2XD22_9TREE</name>
<protein>
    <submittedName>
        <fullName evidence="1">Uncharacterized protein</fullName>
    </submittedName>
</protein>
<comment type="caution">
    <text evidence="1">The sequence shown here is derived from an EMBL/GenBank/DDBJ whole genome shotgun (WGS) entry which is preliminary data.</text>
</comment>
<evidence type="ECO:0000313" key="1">
    <source>
        <dbReference type="EMBL" id="KAJ9121930.1"/>
    </source>
</evidence>